<name>A0A955RIU5_9BACT</name>
<feature type="domain" description="CAAX prenyl protease 2/Lysostaphin resistance protein A-like" evidence="2">
    <location>
        <begin position="104"/>
        <end position="192"/>
    </location>
</feature>
<protein>
    <submittedName>
        <fullName evidence="3">CPBP family intramembrane metalloprotease</fullName>
    </submittedName>
</protein>
<dbReference type="Proteomes" id="UP000783287">
    <property type="component" value="Unassembled WGS sequence"/>
</dbReference>
<keyword evidence="3" id="KW-0482">Metalloprotease</keyword>
<keyword evidence="1" id="KW-1133">Transmembrane helix</keyword>
<gene>
    <name evidence="3" type="ORF">KC909_02745</name>
</gene>
<comment type="caution">
    <text evidence="3">The sequence shown here is derived from an EMBL/GenBank/DDBJ whole genome shotgun (WGS) entry which is preliminary data.</text>
</comment>
<reference evidence="3" key="1">
    <citation type="submission" date="2020-04" db="EMBL/GenBank/DDBJ databases">
        <authorList>
            <person name="Zhang T."/>
        </authorList>
    </citation>
    <scope>NUCLEOTIDE SEQUENCE</scope>
    <source>
        <strain evidence="3">HKST-UBA14</strain>
    </source>
</reference>
<feature type="transmembrane region" description="Helical" evidence="1">
    <location>
        <begin position="62"/>
        <end position="83"/>
    </location>
</feature>
<feature type="transmembrane region" description="Helical" evidence="1">
    <location>
        <begin position="22"/>
        <end position="41"/>
    </location>
</feature>
<feature type="transmembrane region" description="Helical" evidence="1">
    <location>
        <begin position="103"/>
        <end position="123"/>
    </location>
</feature>
<dbReference type="GO" id="GO:0080120">
    <property type="term" value="P:CAAX-box protein maturation"/>
    <property type="evidence" value="ECO:0007669"/>
    <property type="project" value="UniProtKB-ARBA"/>
</dbReference>
<keyword evidence="3" id="KW-0378">Hydrolase</keyword>
<evidence type="ECO:0000259" key="2">
    <source>
        <dbReference type="Pfam" id="PF02517"/>
    </source>
</evidence>
<keyword evidence="1" id="KW-0472">Membrane</keyword>
<dbReference type="Pfam" id="PF02517">
    <property type="entry name" value="Rce1-like"/>
    <property type="match status" value="1"/>
</dbReference>
<keyword evidence="3" id="KW-0645">Protease</keyword>
<proteinExistence type="predicted"/>
<evidence type="ECO:0000313" key="3">
    <source>
        <dbReference type="EMBL" id="MCA9383261.1"/>
    </source>
</evidence>
<organism evidence="3 4">
    <name type="scientific">Candidatus Dojkabacteria bacterium</name>
    <dbReference type="NCBI Taxonomy" id="2099670"/>
    <lineage>
        <taxon>Bacteria</taxon>
        <taxon>Candidatus Dojkabacteria</taxon>
    </lineage>
</organism>
<evidence type="ECO:0000256" key="1">
    <source>
        <dbReference type="SAM" id="Phobius"/>
    </source>
</evidence>
<feature type="transmembrane region" description="Helical" evidence="1">
    <location>
        <begin position="144"/>
        <end position="170"/>
    </location>
</feature>
<feature type="transmembrane region" description="Helical" evidence="1">
    <location>
        <begin position="182"/>
        <end position="204"/>
    </location>
</feature>
<accession>A0A955RIU5</accession>
<sequence length="206" mass="23923">MAIELVIFVVFPLLINEFWPQFFKIRHIILGIGVVYAYAIAKSHDISFSDMGLRKENFKESLRDVMPFTFVMILVMTACYLVVPGLMRVEQLDDVLQVSAVRFFFVVMLPYNVLSVPVQEFIFRGYYVPRVALTSKHKIFTTIWSALVFMFAHILYYNILFNIGTFAIGIVYARNFFKYKNIYSLMVSHAILGTIYSTILYLLATQ</sequence>
<dbReference type="EMBL" id="JAGQLK010000046">
    <property type="protein sequence ID" value="MCA9383261.1"/>
    <property type="molecule type" value="Genomic_DNA"/>
</dbReference>
<reference evidence="3" key="2">
    <citation type="journal article" date="2021" name="Microbiome">
        <title>Successional dynamics and alternative stable states in a saline activated sludge microbial community over 9 years.</title>
        <authorList>
            <person name="Wang Y."/>
            <person name="Ye J."/>
            <person name="Ju F."/>
            <person name="Liu L."/>
            <person name="Boyd J.A."/>
            <person name="Deng Y."/>
            <person name="Parks D.H."/>
            <person name="Jiang X."/>
            <person name="Yin X."/>
            <person name="Woodcroft B.J."/>
            <person name="Tyson G.W."/>
            <person name="Hugenholtz P."/>
            <person name="Polz M.F."/>
            <person name="Zhang T."/>
        </authorList>
    </citation>
    <scope>NUCLEOTIDE SEQUENCE</scope>
    <source>
        <strain evidence="3">HKST-UBA14</strain>
    </source>
</reference>
<evidence type="ECO:0000313" key="4">
    <source>
        <dbReference type="Proteomes" id="UP000783287"/>
    </source>
</evidence>
<keyword evidence="1" id="KW-0812">Transmembrane</keyword>
<dbReference type="AlphaFoldDB" id="A0A955RIU5"/>
<dbReference type="GO" id="GO:0008237">
    <property type="term" value="F:metallopeptidase activity"/>
    <property type="evidence" value="ECO:0007669"/>
    <property type="project" value="UniProtKB-KW"/>
</dbReference>
<dbReference type="InterPro" id="IPR003675">
    <property type="entry name" value="Rce1/LyrA-like_dom"/>
</dbReference>
<dbReference type="GO" id="GO:0004175">
    <property type="term" value="F:endopeptidase activity"/>
    <property type="evidence" value="ECO:0007669"/>
    <property type="project" value="UniProtKB-ARBA"/>
</dbReference>